<keyword evidence="8 10" id="KW-0131">Cell cycle</keyword>
<dbReference type="InterPro" id="IPR036565">
    <property type="entry name" value="Mur-like_cat_sf"/>
</dbReference>
<feature type="domain" description="Mur ligase N-terminal catalytic" evidence="12">
    <location>
        <begin position="27"/>
        <end position="71"/>
    </location>
</feature>
<keyword evidence="1 10" id="KW-0963">Cytoplasm</keyword>
<dbReference type="InterPro" id="IPR000713">
    <property type="entry name" value="Mur_ligase_N"/>
</dbReference>
<comment type="function">
    <text evidence="10 11">Involved in cell wall formation. Catalyzes the final step in the synthesis of UDP-N-acetylmuramoyl-pentapeptide, the precursor of murein.</text>
</comment>
<dbReference type="SUPFAM" id="SSF53244">
    <property type="entry name" value="MurD-like peptide ligases, peptide-binding domain"/>
    <property type="match status" value="1"/>
</dbReference>
<dbReference type="GO" id="GO:0071555">
    <property type="term" value="P:cell wall organization"/>
    <property type="evidence" value="ECO:0007669"/>
    <property type="project" value="UniProtKB-KW"/>
</dbReference>
<dbReference type="Proteomes" id="UP000198752">
    <property type="component" value="Unassembled WGS sequence"/>
</dbReference>
<dbReference type="GO" id="GO:0051301">
    <property type="term" value="P:cell division"/>
    <property type="evidence" value="ECO:0007669"/>
    <property type="project" value="UniProtKB-KW"/>
</dbReference>
<evidence type="ECO:0000256" key="2">
    <source>
        <dbReference type="ARBA" id="ARBA00022598"/>
    </source>
</evidence>
<evidence type="ECO:0000259" key="14">
    <source>
        <dbReference type="Pfam" id="PF08245"/>
    </source>
</evidence>
<evidence type="ECO:0000256" key="5">
    <source>
        <dbReference type="ARBA" id="ARBA00022840"/>
    </source>
</evidence>
<dbReference type="UniPathway" id="UPA00219"/>
<accession>A0A1I2RNH4</accession>
<dbReference type="GO" id="GO:0009252">
    <property type="term" value="P:peptidoglycan biosynthetic process"/>
    <property type="evidence" value="ECO:0007669"/>
    <property type="project" value="UniProtKB-UniRule"/>
</dbReference>
<dbReference type="InterPro" id="IPR036615">
    <property type="entry name" value="Mur_ligase_C_dom_sf"/>
</dbReference>
<dbReference type="GO" id="GO:0047480">
    <property type="term" value="F:UDP-N-acetylmuramoyl-tripeptide-D-alanyl-D-alanine ligase activity"/>
    <property type="evidence" value="ECO:0007669"/>
    <property type="project" value="UniProtKB-UniRule"/>
</dbReference>
<proteinExistence type="inferred from homology"/>
<comment type="subcellular location">
    <subcellularLocation>
        <location evidence="10 11">Cytoplasm</location>
    </subcellularLocation>
</comment>
<dbReference type="EC" id="6.3.2.10" evidence="10 11"/>
<dbReference type="Gene3D" id="3.40.1190.10">
    <property type="entry name" value="Mur-like, catalytic domain"/>
    <property type="match status" value="1"/>
</dbReference>
<dbReference type="STRING" id="269670.SAMN02982927_01590"/>
<evidence type="ECO:0000256" key="1">
    <source>
        <dbReference type="ARBA" id="ARBA00022490"/>
    </source>
</evidence>
<evidence type="ECO:0000256" key="9">
    <source>
        <dbReference type="ARBA" id="ARBA00023316"/>
    </source>
</evidence>
<dbReference type="Gene3D" id="3.40.1390.10">
    <property type="entry name" value="MurE/MurF, N-terminal domain"/>
    <property type="match status" value="1"/>
</dbReference>
<gene>
    <name evidence="10" type="primary">murF</name>
    <name evidence="15" type="ORF">SAMN02982927_01590</name>
</gene>
<dbReference type="OrthoDB" id="9801978at2"/>
<keyword evidence="2 10" id="KW-0436">Ligase</keyword>
<evidence type="ECO:0000259" key="13">
    <source>
        <dbReference type="Pfam" id="PF02875"/>
    </source>
</evidence>
<dbReference type="SUPFAM" id="SSF63418">
    <property type="entry name" value="MurE/MurF N-terminal domain"/>
    <property type="match status" value="1"/>
</dbReference>
<protein>
    <recommendedName>
        <fullName evidence="10 11">UDP-N-acetylmuramoyl-tripeptide--D-alanyl-D-alanine ligase</fullName>
        <ecNumber evidence="10 11">6.3.2.10</ecNumber>
    </recommendedName>
    <alternativeName>
        <fullName evidence="10">D-alanyl-D-alanine-adding enzyme</fullName>
    </alternativeName>
</protein>
<dbReference type="HAMAP" id="MF_02019">
    <property type="entry name" value="MurF"/>
    <property type="match status" value="1"/>
</dbReference>
<dbReference type="InterPro" id="IPR013221">
    <property type="entry name" value="Mur_ligase_cen"/>
</dbReference>
<dbReference type="Gene3D" id="3.90.190.20">
    <property type="entry name" value="Mur ligase, C-terminal domain"/>
    <property type="match status" value="1"/>
</dbReference>
<dbReference type="Pfam" id="PF01225">
    <property type="entry name" value="Mur_ligase"/>
    <property type="match status" value="1"/>
</dbReference>
<evidence type="ECO:0000256" key="4">
    <source>
        <dbReference type="ARBA" id="ARBA00022741"/>
    </source>
</evidence>
<keyword evidence="3 10" id="KW-0132">Cell division</keyword>
<organism evidence="15 16">
    <name type="scientific">Sporolactobacillus nakayamae</name>
    <dbReference type="NCBI Taxonomy" id="269670"/>
    <lineage>
        <taxon>Bacteria</taxon>
        <taxon>Bacillati</taxon>
        <taxon>Bacillota</taxon>
        <taxon>Bacilli</taxon>
        <taxon>Bacillales</taxon>
        <taxon>Sporolactobacillaceae</taxon>
        <taxon>Sporolactobacillus</taxon>
    </lineage>
</organism>
<evidence type="ECO:0000256" key="10">
    <source>
        <dbReference type="HAMAP-Rule" id="MF_02019"/>
    </source>
</evidence>
<comment type="similarity">
    <text evidence="10">Belongs to the MurCDEF family. MurF subfamily.</text>
</comment>
<dbReference type="PANTHER" id="PTHR43024:SF1">
    <property type="entry name" value="UDP-N-ACETYLMURAMOYL-TRIPEPTIDE--D-ALANYL-D-ALANINE LIGASE"/>
    <property type="match status" value="1"/>
</dbReference>
<dbReference type="NCBIfam" id="TIGR01143">
    <property type="entry name" value="murF"/>
    <property type="match status" value="1"/>
</dbReference>
<dbReference type="GO" id="GO:0005737">
    <property type="term" value="C:cytoplasm"/>
    <property type="evidence" value="ECO:0007669"/>
    <property type="project" value="UniProtKB-SubCell"/>
</dbReference>
<evidence type="ECO:0000313" key="16">
    <source>
        <dbReference type="Proteomes" id="UP000198752"/>
    </source>
</evidence>
<dbReference type="GO" id="GO:0008360">
    <property type="term" value="P:regulation of cell shape"/>
    <property type="evidence" value="ECO:0007669"/>
    <property type="project" value="UniProtKB-KW"/>
</dbReference>
<feature type="binding site" evidence="10">
    <location>
        <begin position="113"/>
        <end position="119"/>
    </location>
    <ligand>
        <name>ATP</name>
        <dbReference type="ChEBI" id="CHEBI:30616"/>
    </ligand>
</feature>
<sequence>MGIGVDIIRGQAIQTIGDAGHLERLNIMTDSRKAAADSLFVPLVGENFNGHHYLKQAIEHGAEAAIWMEREPLPDKIPDGFPVFFVRDTLAALQNMAKSYLNQVHPKIIAVTGSNGKTTTKDMIYSILSQSYRTFKTQGNLNNHIGVPLTILSMPENTDVLVLEMGMNHFGELTYLSQMARPDLAIITNIGESHIEYLGSREGIAKAKLEIVNGLKKRGTLIIDGDEPLLDNIQTNVFQIVRCGFGDQNNWRITDVDESVTGSRFTLNKQTESFHVPVLGRHNVKNAVLSFAAARILGVAIEKIRYGLEHLSLTKLRFEKVKGLNGSVLINDCYNASPSSMRASLETLKTLPGFEQRVAVLGDMYELGRNEEALHKSVAEIVKAPLTHLVTIGDKGAWIAKGLQEIGGDETLEVHVYPTKAAAQPYLESLLNDKTVMLFKASRLLALEELSGKLRAKESTNQ</sequence>
<keyword evidence="7 10" id="KW-0573">Peptidoglycan synthesis</keyword>
<dbReference type="InterPro" id="IPR004101">
    <property type="entry name" value="Mur_ligase_C"/>
</dbReference>
<evidence type="ECO:0000256" key="8">
    <source>
        <dbReference type="ARBA" id="ARBA00023306"/>
    </source>
</evidence>
<dbReference type="Pfam" id="PF02875">
    <property type="entry name" value="Mur_ligase_C"/>
    <property type="match status" value="1"/>
</dbReference>
<comment type="pathway">
    <text evidence="10 11">Cell wall biogenesis; peptidoglycan biosynthesis.</text>
</comment>
<dbReference type="EMBL" id="FOOY01000009">
    <property type="protein sequence ID" value="SFG39401.1"/>
    <property type="molecule type" value="Genomic_DNA"/>
</dbReference>
<dbReference type="AlphaFoldDB" id="A0A1I2RNH4"/>
<dbReference type="GO" id="GO:0008766">
    <property type="term" value="F:UDP-N-acetylmuramoylalanyl-D-glutamyl-2,6-diaminopimelate-D-alanyl-D-alanine ligase activity"/>
    <property type="evidence" value="ECO:0007669"/>
    <property type="project" value="RHEA"/>
</dbReference>
<dbReference type="SUPFAM" id="SSF53623">
    <property type="entry name" value="MurD-like peptide ligases, catalytic domain"/>
    <property type="match status" value="1"/>
</dbReference>
<reference evidence="16" key="1">
    <citation type="submission" date="2016-10" db="EMBL/GenBank/DDBJ databases">
        <authorList>
            <person name="Varghese N."/>
            <person name="Submissions S."/>
        </authorList>
    </citation>
    <scope>NUCLEOTIDE SEQUENCE [LARGE SCALE GENOMIC DNA]</scope>
    <source>
        <strain evidence="16">ATCC 700379</strain>
    </source>
</reference>
<dbReference type="PANTHER" id="PTHR43024">
    <property type="entry name" value="UDP-N-ACETYLMURAMOYL-TRIPEPTIDE--D-ALANYL-D-ALANINE LIGASE"/>
    <property type="match status" value="1"/>
</dbReference>
<dbReference type="RefSeq" id="WP_093671755.1">
    <property type="nucleotide sequence ID" value="NZ_FOOY01000009.1"/>
</dbReference>
<keyword evidence="6 10" id="KW-0133">Cell shape</keyword>
<keyword evidence="4 10" id="KW-0547">Nucleotide-binding</keyword>
<dbReference type="GO" id="GO:0005524">
    <property type="term" value="F:ATP binding"/>
    <property type="evidence" value="ECO:0007669"/>
    <property type="project" value="UniProtKB-UniRule"/>
</dbReference>
<keyword evidence="5 10" id="KW-0067">ATP-binding</keyword>
<dbReference type="InterPro" id="IPR035911">
    <property type="entry name" value="MurE/MurF_N"/>
</dbReference>
<keyword evidence="9 10" id="KW-0961">Cell wall biogenesis/degradation</keyword>
<feature type="domain" description="Mur ligase central" evidence="14">
    <location>
        <begin position="111"/>
        <end position="294"/>
    </location>
</feature>
<evidence type="ECO:0000313" key="15">
    <source>
        <dbReference type="EMBL" id="SFG39401.1"/>
    </source>
</evidence>
<dbReference type="InterPro" id="IPR005863">
    <property type="entry name" value="UDP-N-AcMur_synth"/>
</dbReference>
<dbReference type="InterPro" id="IPR051046">
    <property type="entry name" value="MurCDEF_CellWall_CoF430Synth"/>
</dbReference>
<comment type="catalytic activity">
    <reaction evidence="10 11">
        <text>D-alanyl-D-alanine + UDP-N-acetyl-alpha-D-muramoyl-L-alanyl-gamma-D-glutamyl-meso-2,6-diaminopimelate + ATP = UDP-N-acetyl-alpha-D-muramoyl-L-alanyl-gamma-D-glutamyl-meso-2,6-diaminopimeloyl-D-alanyl-D-alanine + ADP + phosphate + H(+)</text>
        <dbReference type="Rhea" id="RHEA:28374"/>
        <dbReference type="ChEBI" id="CHEBI:15378"/>
        <dbReference type="ChEBI" id="CHEBI:30616"/>
        <dbReference type="ChEBI" id="CHEBI:43474"/>
        <dbReference type="ChEBI" id="CHEBI:57822"/>
        <dbReference type="ChEBI" id="CHEBI:61386"/>
        <dbReference type="ChEBI" id="CHEBI:83905"/>
        <dbReference type="ChEBI" id="CHEBI:456216"/>
        <dbReference type="EC" id="6.3.2.10"/>
    </reaction>
</comment>
<keyword evidence="16" id="KW-1185">Reference proteome</keyword>
<evidence type="ECO:0000256" key="3">
    <source>
        <dbReference type="ARBA" id="ARBA00022618"/>
    </source>
</evidence>
<evidence type="ECO:0000259" key="12">
    <source>
        <dbReference type="Pfam" id="PF01225"/>
    </source>
</evidence>
<feature type="domain" description="Mur ligase C-terminal" evidence="13">
    <location>
        <begin position="317"/>
        <end position="443"/>
    </location>
</feature>
<evidence type="ECO:0000256" key="11">
    <source>
        <dbReference type="RuleBase" id="RU004136"/>
    </source>
</evidence>
<name>A0A1I2RNH4_9BACL</name>
<dbReference type="Pfam" id="PF08245">
    <property type="entry name" value="Mur_ligase_M"/>
    <property type="match status" value="1"/>
</dbReference>
<evidence type="ECO:0000256" key="6">
    <source>
        <dbReference type="ARBA" id="ARBA00022960"/>
    </source>
</evidence>
<evidence type="ECO:0000256" key="7">
    <source>
        <dbReference type="ARBA" id="ARBA00022984"/>
    </source>
</evidence>